<dbReference type="PANTHER" id="PTHR48079:SF6">
    <property type="entry name" value="NAD(P)-BINDING DOMAIN-CONTAINING PROTEIN-RELATED"/>
    <property type="match status" value="1"/>
</dbReference>
<evidence type="ECO:0000259" key="1">
    <source>
        <dbReference type="Pfam" id="PF01370"/>
    </source>
</evidence>
<organism evidence="2 3">
    <name type="scientific">Fusarium tricinctum</name>
    <dbReference type="NCBI Taxonomy" id="61284"/>
    <lineage>
        <taxon>Eukaryota</taxon>
        <taxon>Fungi</taxon>
        <taxon>Dikarya</taxon>
        <taxon>Ascomycota</taxon>
        <taxon>Pezizomycotina</taxon>
        <taxon>Sordariomycetes</taxon>
        <taxon>Hypocreomycetidae</taxon>
        <taxon>Hypocreales</taxon>
        <taxon>Nectriaceae</taxon>
        <taxon>Fusarium</taxon>
        <taxon>Fusarium tricinctum species complex</taxon>
    </lineage>
</organism>
<dbReference type="GO" id="GO:0005737">
    <property type="term" value="C:cytoplasm"/>
    <property type="evidence" value="ECO:0007669"/>
    <property type="project" value="TreeGrafter"/>
</dbReference>
<dbReference type="GO" id="GO:0004029">
    <property type="term" value="F:aldehyde dehydrogenase (NAD+) activity"/>
    <property type="evidence" value="ECO:0007669"/>
    <property type="project" value="TreeGrafter"/>
</dbReference>
<keyword evidence="3" id="KW-1185">Reference proteome</keyword>
<feature type="domain" description="NAD-dependent epimerase/dehydratase" evidence="1">
    <location>
        <begin position="6"/>
        <end position="240"/>
    </location>
</feature>
<dbReference type="Gene3D" id="3.40.50.720">
    <property type="entry name" value="NAD(P)-binding Rossmann-like Domain"/>
    <property type="match status" value="1"/>
</dbReference>
<sequence length="351" mass="38416">MAPPKVLLTGATGYIGGSVLNTIITSSHPSIKNIQITALVRREEQVKTLADLNITPVLFSSLDDTELLEQLASEHDVVIHAANGYHIPSAKALINGLAQRKARTGEAVHYVHNSGTSNFGDRPVSGAYTEDPPRVFSDKDNMYEYEKYREGIETYHQRTADVAVFELGAETGVSTYIICSPLIYGRGTGLFNKSSIQIPILIKSALVRGEAIYAGNGLGVWDHTHIEDIAALYTLILAKVLAKEDIPSGKDGFYFANAGRQSWLDIAKGIARLGHQFGKLPAEPKSVTLAEASRAWFDGDENLTEPAICSHSLTNGERSRELGWKPLKDDSRWEETIAEEFEVALKDMTST</sequence>
<comment type="caution">
    <text evidence="2">The sequence shown here is derived from an EMBL/GenBank/DDBJ whole genome shotgun (WGS) entry which is preliminary data.</text>
</comment>
<dbReference type="InterPro" id="IPR001509">
    <property type="entry name" value="Epimerase_deHydtase"/>
</dbReference>
<reference evidence="2" key="1">
    <citation type="journal article" date="2021" name="Nat. Commun.">
        <title>Genetic determinants of endophytism in the Arabidopsis root mycobiome.</title>
        <authorList>
            <person name="Mesny F."/>
            <person name="Miyauchi S."/>
            <person name="Thiergart T."/>
            <person name="Pickel B."/>
            <person name="Atanasova L."/>
            <person name="Karlsson M."/>
            <person name="Huettel B."/>
            <person name="Barry K.W."/>
            <person name="Haridas S."/>
            <person name="Chen C."/>
            <person name="Bauer D."/>
            <person name="Andreopoulos W."/>
            <person name="Pangilinan J."/>
            <person name="LaButti K."/>
            <person name="Riley R."/>
            <person name="Lipzen A."/>
            <person name="Clum A."/>
            <person name="Drula E."/>
            <person name="Henrissat B."/>
            <person name="Kohler A."/>
            <person name="Grigoriev I.V."/>
            <person name="Martin F.M."/>
            <person name="Hacquard S."/>
        </authorList>
    </citation>
    <scope>NUCLEOTIDE SEQUENCE</scope>
    <source>
        <strain evidence="2">MPI-SDFR-AT-0068</strain>
    </source>
</reference>
<dbReference type="EMBL" id="JAGPXF010000007">
    <property type="protein sequence ID" value="KAH7236401.1"/>
    <property type="molecule type" value="Genomic_DNA"/>
</dbReference>
<evidence type="ECO:0000313" key="2">
    <source>
        <dbReference type="EMBL" id="KAH7236401.1"/>
    </source>
</evidence>
<dbReference type="SUPFAM" id="SSF51735">
    <property type="entry name" value="NAD(P)-binding Rossmann-fold domains"/>
    <property type="match status" value="1"/>
</dbReference>
<dbReference type="Pfam" id="PF01370">
    <property type="entry name" value="Epimerase"/>
    <property type="match status" value="1"/>
</dbReference>
<evidence type="ECO:0000313" key="3">
    <source>
        <dbReference type="Proteomes" id="UP000813427"/>
    </source>
</evidence>
<dbReference type="PANTHER" id="PTHR48079">
    <property type="entry name" value="PROTEIN YEEZ"/>
    <property type="match status" value="1"/>
</dbReference>
<protein>
    <recommendedName>
        <fullName evidence="1">NAD-dependent epimerase/dehydratase domain-containing protein</fullName>
    </recommendedName>
</protein>
<dbReference type="Proteomes" id="UP000813427">
    <property type="component" value="Unassembled WGS sequence"/>
</dbReference>
<name>A0A8K0RLL1_9HYPO</name>
<dbReference type="AlphaFoldDB" id="A0A8K0RLL1"/>
<accession>A0A8K0RLL1</accession>
<dbReference type="OrthoDB" id="10262413at2759"/>
<dbReference type="InterPro" id="IPR051783">
    <property type="entry name" value="NAD(P)-dependent_oxidoreduct"/>
</dbReference>
<gene>
    <name evidence="2" type="ORF">BKA59DRAFT_426846</name>
</gene>
<dbReference type="InterPro" id="IPR036291">
    <property type="entry name" value="NAD(P)-bd_dom_sf"/>
</dbReference>
<proteinExistence type="predicted"/>